<gene>
    <name evidence="5" type="ORF">SA3R_11480</name>
</gene>
<protein>
    <submittedName>
        <fullName evidence="5">Alkaline phosphatase</fullName>
    </submittedName>
</protein>
<dbReference type="Gene3D" id="1.10.10.10">
    <property type="entry name" value="Winged helix-like DNA-binding domain superfamily/Winged helix DNA-binding domain"/>
    <property type="match status" value="1"/>
</dbReference>
<evidence type="ECO:0000256" key="3">
    <source>
        <dbReference type="ARBA" id="ARBA00023163"/>
    </source>
</evidence>
<dbReference type="InterPro" id="IPR036390">
    <property type="entry name" value="WH_DNA-bd_sf"/>
</dbReference>
<proteinExistence type="predicted"/>
<dbReference type="RefSeq" id="WP_058776239.1">
    <property type="nucleotide sequence ID" value="NZ_LDSD01000003.1"/>
</dbReference>
<evidence type="ECO:0000256" key="1">
    <source>
        <dbReference type="ARBA" id="ARBA00023015"/>
    </source>
</evidence>
<dbReference type="Pfam" id="PF00455">
    <property type="entry name" value="DeoRC"/>
    <property type="match status" value="1"/>
</dbReference>
<dbReference type="GO" id="GO:0003700">
    <property type="term" value="F:DNA-binding transcription factor activity"/>
    <property type="evidence" value="ECO:0007669"/>
    <property type="project" value="InterPro"/>
</dbReference>
<dbReference type="SMART" id="SM01134">
    <property type="entry name" value="DeoRC"/>
    <property type="match status" value="1"/>
</dbReference>
<evidence type="ECO:0000256" key="2">
    <source>
        <dbReference type="ARBA" id="ARBA00023125"/>
    </source>
</evidence>
<dbReference type="InterPro" id="IPR001034">
    <property type="entry name" value="DeoR_HTH"/>
</dbReference>
<dbReference type="PROSITE" id="PS00894">
    <property type="entry name" value="HTH_DEOR_1"/>
    <property type="match status" value="1"/>
</dbReference>
<dbReference type="InterPro" id="IPR050313">
    <property type="entry name" value="Carb_Metab_HTH_regulators"/>
</dbReference>
<dbReference type="Pfam" id="PF08220">
    <property type="entry name" value="HTH_DeoR"/>
    <property type="match status" value="1"/>
</dbReference>
<dbReference type="GO" id="GO:0003677">
    <property type="term" value="F:DNA binding"/>
    <property type="evidence" value="ECO:0007669"/>
    <property type="project" value="UniProtKB-KW"/>
</dbReference>
<feature type="domain" description="HTH deoR-type" evidence="4">
    <location>
        <begin position="3"/>
        <end position="58"/>
    </location>
</feature>
<comment type="caution">
    <text evidence="5">The sequence shown here is derived from an EMBL/GenBank/DDBJ whole genome shotgun (WGS) entry which is preliminary data.</text>
</comment>
<keyword evidence="2" id="KW-0238">DNA-binding</keyword>
<reference evidence="5 6" key="1">
    <citation type="journal article" date="2016" name="Front. Microbiol.">
        <title>Genomic Resource of Rice Seed Associated Bacteria.</title>
        <authorList>
            <person name="Midha S."/>
            <person name="Bansal K."/>
            <person name="Sharma S."/>
            <person name="Kumar N."/>
            <person name="Patil P.P."/>
            <person name="Chaudhry V."/>
            <person name="Patil P.B."/>
        </authorList>
    </citation>
    <scope>NUCLEOTIDE SEQUENCE [LARGE SCALE GENOMIC DNA]</scope>
    <source>
        <strain evidence="5 6">SA3</strain>
    </source>
</reference>
<dbReference type="Proteomes" id="UP000071979">
    <property type="component" value="Unassembled WGS sequence"/>
</dbReference>
<dbReference type="SMART" id="SM00420">
    <property type="entry name" value="HTH_DEOR"/>
    <property type="match status" value="1"/>
</dbReference>
<evidence type="ECO:0000259" key="4">
    <source>
        <dbReference type="PROSITE" id="PS51000"/>
    </source>
</evidence>
<dbReference type="PANTHER" id="PTHR30363">
    <property type="entry name" value="HTH-TYPE TRANSCRIPTIONAL REGULATOR SRLR-RELATED"/>
    <property type="match status" value="1"/>
</dbReference>
<dbReference type="AlphaFoldDB" id="A0A8E1RYZ0"/>
<name>A0A8E1RYZ0_9GAMM</name>
<dbReference type="SUPFAM" id="SSF100950">
    <property type="entry name" value="NagB/RpiA/CoA transferase-like"/>
    <property type="match status" value="1"/>
</dbReference>
<evidence type="ECO:0000313" key="5">
    <source>
        <dbReference type="EMBL" id="KTS67942.1"/>
    </source>
</evidence>
<keyword evidence="3" id="KW-0804">Transcription</keyword>
<dbReference type="PROSITE" id="PS51000">
    <property type="entry name" value="HTH_DEOR_2"/>
    <property type="match status" value="1"/>
</dbReference>
<dbReference type="InterPro" id="IPR036388">
    <property type="entry name" value="WH-like_DNA-bd_sf"/>
</dbReference>
<dbReference type="EMBL" id="LDSE01000020">
    <property type="protein sequence ID" value="KTS67942.1"/>
    <property type="molecule type" value="Genomic_DNA"/>
</dbReference>
<dbReference type="PRINTS" id="PR00037">
    <property type="entry name" value="HTHLACR"/>
</dbReference>
<dbReference type="InterPro" id="IPR037171">
    <property type="entry name" value="NagB/RpiA_transferase-like"/>
</dbReference>
<dbReference type="InterPro" id="IPR018356">
    <property type="entry name" value="Tscrpt_reg_HTH_DeoR_CS"/>
</dbReference>
<dbReference type="InterPro" id="IPR014036">
    <property type="entry name" value="DeoR-like_C"/>
</dbReference>
<keyword evidence="1" id="KW-0805">Transcription regulation</keyword>
<sequence length="257" mass="28113">MLPEDRKDAIYRYLFAKRSATIHELATLMAVSAMTIRRDIKFLQDAGLVVGIHGGARLPAVVHQALPYVDKAQLNVHTKQSLGRYAASLVQDGQVVYLDAGTTSYEIARALGDQVSLTVLTNDFTIAAWLMRHSHITLFHTGGKVDKRHIASVGAMAATALAAFNIDLAFLSASAWDVTHGLSTPDEDTLLVNQAVLAASAQRYLVADSSKYGRYSVYSVCKLQQLDGVITDDDCPCAAVEEMKQRSIRLHRVNRRG</sequence>
<dbReference type="Gene3D" id="3.40.50.1360">
    <property type="match status" value="1"/>
</dbReference>
<dbReference type="SUPFAM" id="SSF46785">
    <property type="entry name" value="Winged helix' DNA-binding domain"/>
    <property type="match status" value="1"/>
</dbReference>
<dbReference type="PANTHER" id="PTHR30363:SF58">
    <property type="entry name" value="REGULATORY PROTEIN, DEOR FAMILY"/>
    <property type="match status" value="1"/>
</dbReference>
<evidence type="ECO:0000313" key="6">
    <source>
        <dbReference type="Proteomes" id="UP000071979"/>
    </source>
</evidence>
<organism evidence="5 6">
    <name type="scientific">Pantoea dispersa</name>
    <dbReference type="NCBI Taxonomy" id="59814"/>
    <lineage>
        <taxon>Bacteria</taxon>
        <taxon>Pseudomonadati</taxon>
        <taxon>Pseudomonadota</taxon>
        <taxon>Gammaproteobacteria</taxon>
        <taxon>Enterobacterales</taxon>
        <taxon>Erwiniaceae</taxon>
        <taxon>Pantoea</taxon>
    </lineage>
</organism>
<accession>A0A8E1RYZ0</accession>